<gene>
    <name evidence="1" type="ORF">LCGC14_0622640</name>
</gene>
<sequence>MIKTKIGNIRSKTEKRQIIQYLTLRKRILHQKIMQPDKGADIKTLKKRHNEVVKLFCLIKDDSIDKEIRGMHQYIHRQNDYLRERKAEAHKVSIVEDKI</sequence>
<comment type="caution">
    <text evidence="1">The sequence shown here is derived from an EMBL/GenBank/DDBJ whole genome shotgun (WGS) entry which is preliminary data.</text>
</comment>
<evidence type="ECO:0000313" key="1">
    <source>
        <dbReference type="EMBL" id="KKN51448.1"/>
    </source>
</evidence>
<organism evidence="1">
    <name type="scientific">marine sediment metagenome</name>
    <dbReference type="NCBI Taxonomy" id="412755"/>
    <lineage>
        <taxon>unclassified sequences</taxon>
        <taxon>metagenomes</taxon>
        <taxon>ecological metagenomes</taxon>
    </lineage>
</organism>
<name>A0A0F9UCW7_9ZZZZ</name>
<dbReference type="AlphaFoldDB" id="A0A0F9UCW7"/>
<proteinExistence type="predicted"/>
<reference evidence="1" key="1">
    <citation type="journal article" date="2015" name="Nature">
        <title>Complex archaea that bridge the gap between prokaryotes and eukaryotes.</title>
        <authorList>
            <person name="Spang A."/>
            <person name="Saw J.H."/>
            <person name="Jorgensen S.L."/>
            <person name="Zaremba-Niedzwiedzka K."/>
            <person name="Martijn J."/>
            <person name="Lind A.E."/>
            <person name="van Eijk R."/>
            <person name="Schleper C."/>
            <person name="Guy L."/>
            <person name="Ettema T.J."/>
        </authorList>
    </citation>
    <scope>NUCLEOTIDE SEQUENCE</scope>
</reference>
<protein>
    <submittedName>
        <fullName evidence="1">Uncharacterized protein</fullName>
    </submittedName>
</protein>
<accession>A0A0F9UCW7</accession>
<dbReference type="EMBL" id="LAZR01001063">
    <property type="protein sequence ID" value="KKN51448.1"/>
    <property type="molecule type" value="Genomic_DNA"/>
</dbReference>